<dbReference type="Proteomes" id="UP001211065">
    <property type="component" value="Unassembled WGS sequence"/>
</dbReference>
<proteinExistence type="predicted"/>
<organism evidence="2 3">
    <name type="scientific">Clydaea vesicula</name>
    <dbReference type="NCBI Taxonomy" id="447962"/>
    <lineage>
        <taxon>Eukaryota</taxon>
        <taxon>Fungi</taxon>
        <taxon>Fungi incertae sedis</taxon>
        <taxon>Chytridiomycota</taxon>
        <taxon>Chytridiomycota incertae sedis</taxon>
        <taxon>Chytridiomycetes</taxon>
        <taxon>Lobulomycetales</taxon>
        <taxon>Lobulomycetaceae</taxon>
        <taxon>Clydaea</taxon>
    </lineage>
</organism>
<comment type="caution">
    <text evidence="2">The sequence shown here is derived from an EMBL/GenBank/DDBJ whole genome shotgun (WGS) entry which is preliminary data.</text>
</comment>
<feature type="region of interest" description="Disordered" evidence="1">
    <location>
        <begin position="793"/>
        <end position="853"/>
    </location>
</feature>
<accession>A0AAD5TY89</accession>
<dbReference type="EMBL" id="JADGJW010000515">
    <property type="protein sequence ID" value="KAJ3215860.1"/>
    <property type="molecule type" value="Genomic_DNA"/>
</dbReference>
<protein>
    <submittedName>
        <fullName evidence="2">Uncharacterized protein</fullName>
    </submittedName>
</protein>
<keyword evidence="3" id="KW-1185">Reference proteome</keyword>
<feature type="compositionally biased region" description="Basic residues" evidence="1">
    <location>
        <begin position="821"/>
        <end position="832"/>
    </location>
</feature>
<dbReference type="PANTHER" id="PTHR31014:SF0">
    <property type="entry name" value="MITOCHONDRIAL TRANSLATION SYSTEM COMPONENT PET127-RELATED"/>
    <property type="match status" value="1"/>
</dbReference>
<sequence>MHEKKFLLHNPLKLLLENRNLKGNIFNLATSNFILKSIKKADETKIPFLKHDLHKCINSRHRFFYAKKAKLTSNIAQPDNFHYDRLPPYVTASKDETLLNEAVAAGASYYSSTSSITNLLVKMFILITPKKYVLFQAKNEKLPLKMPLTPVIRRPTSSIIHWRSPTLRAIDVERSTIEASNILMELGKSMEKMMVLSEKDYSYYLKDKEIPSTNVIEEDCFNYTKVGDFLIRSQIDCKYESEKSKARKKTLIFDLKTRAIRNIRLDVHNYKRYVTYKIRKIFGPRLTWESEYCDMLRSVFVKWKFQGKLGLMDGMFVFHHSTKKALGFQYISMKKIDRALCGSVAFGDFMFKMSMQLLNALLNALVKRYPTHNLRLTVDSSPVQHVILFVEPIPHTEKFVADEIETTKNDIIMFNVFAQLKNNSSKSSLTETEINNLKKNKHLSLDYSIVEITDISREKVLDLWSQTRKRCSNLNIEKTKKEPSLADNLQQLSKITTAVRSTNVEDISSANMQNASDLKDLKSEIDPKVVPEEEDTRNVRKNHIIQSVATGEKPISIQGDIISFISEFVKGAGHFFKRVWEPLKSSMPQSKIDNSLNEVKQKADGIKQKSAEDLQHNFKNNQNNDLSSGNSTVIEDSKVKDNAVFKDDSIKAEISALKNTTILKDDSKKSENSALKNTTILNDDLTIKDDSQKTANCLEKKKLRYPFNQFVESKADNIKPAKKKPHVGRKVIEDVAGNAVEREQSYLLQSVKIAGLHSKTVLSRGKTKTSNMIDEEKNEKTRKKVQCVSFLGDNISADPTSQHGRSKNSEKDALPNEHQKSQRTKVNSKKKLIVSNLESTGSGVNIGDEHFKK</sequence>
<gene>
    <name evidence="2" type="ORF">HK099_006161</name>
</gene>
<dbReference type="InterPro" id="IPR013943">
    <property type="entry name" value="Pet127"/>
</dbReference>
<dbReference type="GO" id="GO:0005740">
    <property type="term" value="C:mitochondrial envelope"/>
    <property type="evidence" value="ECO:0007669"/>
    <property type="project" value="TreeGrafter"/>
</dbReference>
<evidence type="ECO:0000313" key="2">
    <source>
        <dbReference type="EMBL" id="KAJ3215860.1"/>
    </source>
</evidence>
<name>A0AAD5TY89_9FUNG</name>
<dbReference type="AlphaFoldDB" id="A0AAD5TY89"/>
<evidence type="ECO:0000313" key="3">
    <source>
        <dbReference type="Proteomes" id="UP001211065"/>
    </source>
</evidence>
<dbReference type="GO" id="GO:0000964">
    <property type="term" value="P:mitochondrial RNA 5'-end processing"/>
    <property type="evidence" value="ECO:0007669"/>
    <property type="project" value="TreeGrafter"/>
</dbReference>
<feature type="compositionally biased region" description="Basic and acidic residues" evidence="1">
    <location>
        <begin position="807"/>
        <end position="820"/>
    </location>
</feature>
<evidence type="ECO:0000256" key="1">
    <source>
        <dbReference type="SAM" id="MobiDB-lite"/>
    </source>
</evidence>
<reference evidence="2" key="1">
    <citation type="submission" date="2020-05" db="EMBL/GenBank/DDBJ databases">
        <title>Phylogenomic resolution of chytrid fungi.</title>
        <authorList>
            <person name="Stajich J.E."/>
            <person name="Amses K."/>
            <person name="Simmons R."/>
            <person name="Seto K."/>
            <person name="Myers J."/>
            <person name="Bonds A."/>
            <person name="Quandt C.A."/>
            <person name="Barry K."/>
            <person name="Liu P."/>
            <person name="Grigoriev I."/>
            <person name="Longcore J.E."/>
            <person name="James T.Y."/>
        </authorList>
    </citation>
    <scope>NUCLEOTIDE SEQUENCE</scope>
    <source>
        <strain evidence="2">JEL0476</strain>
    </source>
</reference>
<dbReference type="Pfam" id="PF08634">
    <property type="entry name" value="Pet127"/>
    <property type="match status" value="1"/>
</dbReference>
<dbReference type="PANTHER" id="PTHR31014">
    <property type="entry name" value="MITOCHONDRIAL TRANSLATION SYSTEM COMPONENT PET127-RELATED"/>
    <property type="match status" value="1"/>
</dbReference>